<dbReference type="AlphaFoldDB" id="A0AA86T3Q9"/>
<dbReference type="EMBL" id="OY731401">
    <property type="protein sequence ID" value="CAJ1949944.1"/>
    <property type="molecule type" value="Genomic_DNA"/>
</dbReference>
<feature type="transmembrane region" description="Helical" evidence="1">
    <location>
        <begin position="24"/>
        <end position="49"/>
    </location>
</feature>
<proteinExistence type="predicted"/>
<keyword evidence="1" id="KW-0472">Membrane</keyword>
<evidence type="ECO:0000256" key="1">
    <source>
        <dbReference type="SAM" id="Phobius"/>
    </source>
</evidence>
<organism evidence="2 3">
    <name type="scientific">Sphenostylis stenocarpa</name>
    <dbReference type="NCBI Taxonomy" id="92480"/>
    <lineage>
        <taxon>Eukaryota</taxon>
        <taxon>Viridiplantae</taxon>
        <taxon>Streptophyta</taxon>
        <taxon>Embryophyta</taxon>
        <taxon>Tracheophyta</taxon>
        <taxon>Spermatophyta</taxon>
        <taxon>Magnoliopsida</taxon>
        <taxon>eudicotyledons</taxon>
        <taxon>Gunneridae</taxon>
        <taxon>Pentapetalae</taxon>
        <taxon>rosids</taxon>
        <taxon>fabids</taxon>
        <taxon>Fabales</taxon>
        <taxon>Fabaceae</taxon>
        <taxon>Papilionoideae</taxon>
        <taxon>50 kb inversion clade</taxon>
        <taxon>NPAAA clade</taxon>
        <taxon>indigoferoid/millettioid clade</taxon>
        <taxon>Phaseoleae</taxon>
        <taxon>Sphenostylis</taxon>
    </lineage>
</organism>
<evidence type="ECO:0000313" key="3">
    <source>
        <dbReference type="Proteomes" id="UP001189624"/>
    </source>
</evidence>
<dbReference type="Gramene" id="rna-AYBTSS11_LOCUS13988">
    <property type="protein sequence ID" value="CAJ1949944.1"/>
    <property type="gene ID" value="gene-AYBTSS11_LOCUS13988"/>
</dbReference>
<gene>
    <name evidence="2" type="ORF">AYBTSS11_LOCUS13988</name>
</gene>
<dbReference type="Proteomes" id="UP001189624">
    <property type="component" value="Chromosome 4"/>
</dbReference>
<reference evidence="2" key="1">
    <citation type="submission" date="2023-10" db="EMBL/GenBank/DDBJ databases">
        <authorList>
            <person name="Domelevo Entfellner J.-B."/>
        </authorList>
    </citation>
    <scope>NUCLEOTIDE SEQUENCE</scope>
</reference>
<evidence type="ECO:0000313" key="2">
    <source>
        <dbReference type="EMBL" id="CAJ1949944.1"/>
    </source>
</evidence>
<keyword evidence="3" id="KW-1185">Reference proteome</keyword>
<keyword evidence="1" id="KW-1133">Transmembrane helix</keyword>
<sequence>MPIAANPESLIHKKKPSLKKVKRLYNFVFIALQFSNGNESTFCILIFYFTTAPFMLNDKKYSYTYCDGQQIQKDSGSEMWLGDFSVG</sequence>
<keyword evidence="1" id="KW-0812">Transmembrane</keyword>
<protein>
    <submittedName>
        <fullName evidence="2">Uncharacterized protein</fullName>
    </submittedName>
</protein>
<name>A0AA86T3Q9_9FABA</name>
<accession>A0AA86T3Q9</accession>